<dbReference type="OrthoDB" id="7827681at2759"/>
<dbReference type="Proteomes" id="UP000187209">
    <property type="component" value="Unassembled WGS sequence"/>
</dbReference>
<proteinExistence type="predicted"/>
<dbReference type="EMBL" id="MPUH01000053">
    <property type="protein sequence ID" value="OMJ92839.1"/>
    <property type="molecule type" value="Genomic_DNA"/>
</dbReference>
<dbReference type="InterPro" id="IPR023614">
    <property type="entry name" value="Porin_dom_sf"/>
</dbReference>
<evidence type="ECO:0000313" key="2">
    <source>
        <dbReference type="Proteomes" id="UP000187209"/>
    </source>
</evidence>
<dbReference type="AlphaFoldDB" id="A0A1R2CV02"/>
<dbReference type="PANTHER" id="PTHR11743">
    <property type="entry name" value="VOLTAGE-DEPENDENT ANION-SELECTIVE CHANNEL"/>
    <property type="match status" value="1"/>
</dbReference>
<reference evidence="1 2" key="1">
    <citation type="submission" date="2016-11" db="EMBL/GenBank/DDBJ databases">
        <title>The macronuclear genome of Stentor coeruleus: a giant cell with tiny introns.</title>
        <authorList>
            <person name="Slabodnick M."/>
            <person name="Ruby J.G."/>
            <person name="Reiff S.B."/>
            <person name="Swart E.C."/>
            <person name="Gosai S."/>
            <person name="Prabakaran S."/>
            <person name="Witkowska E."/>
            <person name="Larue G.E."/>
            <person name="Fisher S."/>
            <person name="Freeman R.M."/>
            <person name="Gunawardena J."/>
            <person name="Chu W."/>
            <person name="Stover N.A."/>
            <person name="Gregory B.D."/>
            <person name="Nowacki M."/>
            <person name="Derisi J."/>
            <person name="Roy S.W."/>
            <person name="Marshall W.F."/>
            <person name="Sood P."/>
        </authorList>
    </citation>
    <scope>NUCLEOTIDE SEQUENCE [LARGE SCALE GENOMIC DNA]</scope>
    <source>
        <strain evidence="1">WM001</strain>
    </source>
</reference>
<name>A0A1R2CV02_9CILI</name>
<dbReference type="PANTHER" id="PTHR11743:SF70">
    <property type="entry name" value="GH26960P-RELATED"/>
    <property type="match status" value="1"/>
</dbReference>
<organism evidence="1 2">
    <name type="scientific">Stentor coeruleus</name>
    <dbReference type="NCBI Taxonomy" id="5963"/>
    <lineage>
        <taxon>Eukaryota</taxon>
        <taxon>Sar</taxon>
        <taxon>Alveolata</taxon>
        <taxon>Ciliophora</taxon>
        <taxon>Postciliodesmatophora</taxon>
        <taxon>Heterotrichea</taxon>
        <taxon>Heterotrichida</taxon>
        <taxon>Stentoridae</taxon>
        <taxon>Stentor</taxon>
    </lineage>
</organism>
<dbReference type="GO" id="GO:0005741">
    <property type="term" value="C:mitochondrial outer membrane"/>
    <property type="evidence" value="ECO:0007669"/>
    <property type="project" value="InterPro"/>
</dbReference>
<comment type="caution">
    <text evidence="1">The sequence shown here is derived from an EMBL/GenBank/DDBJ whole genome shotgun (WGS) entry which is preliminary data.</text>
</comment>
<gene>
    <name evidence="1" type="ORF">SteCoe_4287</name>
</gene>
<dbReference type="Pfam" id="PF01459">
    <property type="entry name" value="Porin_3"/>
    <property type="match status" value="1"/>
</dbReference>
<sequence>MAQLESFANLSKLQEDLCKKNFCVGQDLAISAYARASGLTVKTSYKQKGVEGKDATTLGSTYFMYKNKNFSVKQELSSTSLVKSSLEYTPESKSNLKGKAEFESQNEHQKISLSLESIHDRCRCKATVVNDLTSKLNVVFGHNNLGGGFDVLFDPSQKRFTTYNAAFWYFKDNYRTVIKHESLSKNSYSLGNLIATFYSSKRKDILLGGSIKYSHFDKNLFIELAGQKKLDDKTLVKAKLNQCGYLWLALRSKISEKVTVVTGAKLNMFIKTSPFEYGIRIKFNQ</sequence>
<dbReference type="InterPro" id="IPR001925">
    <property type="entry name" value="Porin_Euk"/>
</dbReference>
<evidence type="ECO:0000313" key="1">
    <source>
        <dbReference type="EMBL" id="OMJ92839.1"/>
    </source>
</evidence>
<dbReference type="Gene3D" id="2.40.160.10">
    <property type="entry name" value="Porin"/>
    <property type="match status" value="1"/>
</dbReference>
<accession>A0A1R2CV02</accession>
<dbReference type="InterPro" id="IPR027246">
    <property type="entry name" value="Porin_Euk/Tom40"/>
</dbReference>
<evidence type="ECO:0008006" key="3">
    <source>
        <dbReference type="Google" id="ProtNLM"/>
    </source>
</evidence>
<protein>
    <recommendedName>
        <fullName evidence="3">Voltage-dependent anion-selective channel protein 3</fullName>
    </recommendedName>
</protein>
<dbReference type="GO" id="GO:0008308">
    <property type="term" value="F:voltage-gated monoatomic anion channel activity"/>
    <property type="evidence" value="ECO:0007669"/>
    <property type="project" value="InterPro"/>
</dbReference>
<keyword evidence="2" id="KW-1185">Reference proteome</keyword>